<feature type="repeat" description="PPR" evidence="2">
    <location>
        <begin position="156"/>
        <end position="190"/>
    </location>
</feature>
<dbReference type="InterPro" id="IPR046960">
    <property type="entry name" value="PPR_At4g14850-like_plant"/>
</dbReference>
<dbReference type="Gene3D" id="1.25.40.10">
    <property type="entry name" value="Tetratricopeptide repeat domain"/>
    <property type="match status" value="1"/>
</dbReference>
<evidence type="ECO:0000256" key="3">
    <source>
        <dbReference type="SAM" id="MobiDB-lite"/>
    </source>
</evidence>
<feature type="region of interest" description="Disordered" evidence="3">
    <location>
        <begin position="1"/>
        <end position="54"/>
    </location>
</feature>
<dbReference type="PROSITE" id="PS51375">
    <property type="entry name" value="PPR"/>
    <property type="match status" value="1"/>
</dbReference>
<dbReference type="PANTHER" id="PTHR47926">
    <property type="entry name" value="PENTATRICOPEPTIDE REPEAT-CONTAINING PROTEIN"/>
    <property type="match status" value="1"/>
</dbReference>
<keyword evidence="4" id="KW-1185">Reference proteome</keyword>
<reference evidence="5" key="1">
    <citation type="submission" date="2025-08" db="UniProtKB">
        <authorList>
            <consortium name="RefSeq"/>
        </authorList>
    </citation>
    <scope>IDENTIFICATION</scope>
</reference>
<evidence type="ECO:0000313" key="4">
    <source>
        <dbReference type="Proteomes" id="UP000504607"/>
    </source>
</evidence>
<dbReference type="GO" id="GO:0003723">
    <property type="term" value="F:RNA binding"/>
    <property type="evidence" value="ECO:0007669"/>
    <property type="project" value="InterPro"/>
</dbReference>
<evidence type="ECO:0000256" key="2">
    <source>
        <dbReference type="PROSITE-ProRule" id="PRU00708"/>
    </source>
</evidence>
<dbReference type="GO" id="GO:0009451">
    <property type="term" value="P:RNA modification"/>
    <property type="evidence" value="ECO:0007669"/>
    <property type="project" value="InterPro"/>
</dbReference>
<proteinExistence type="predicted"/>
<dbReference type="Proteomes" id="UP000504607">
    <property type="component" value="Chromosome 12"/>
</dbReference>
<keyword evidence="1" id="KW-0677">Repeat</keyword>
<dbReference type="AlphaFoldDB" id="A0A8N4F9P5"/>
<evidence type="ECO:0000313" key="5">
    <source>
        <dbReference type="RefSeq" id="XP_029123305.1"/>
    </source>
</evidence>
<sequence length="203" mass="22130">MRERAAPSPASLAMPKRARAPPNPFLLPTSIPSPSYSSSPAFSSSTPPPPPPSALAPSTYNAMIGAHAIPSSPLNPLSLYAQMLGAGVRPDHLTFAFLKHCSLRLDSAAGQSLHAIVSKLGLHLDVFIENSMVRLYWGSGFIDSARRSFDEMLHRDIVSWNWILTGYLRGVELDLALRLILDMKDRNVITWNSIITGLCRVAV</sequence>
<dbReference type="InterPro" id="IPR011990">
    <property type="entry name" value="TPR-like_helical_dom_sf"/>
</dbReference>
<dbReference type="PANTHER" id="PTHR47926:SF401">
    <property type="entry name" value="PENTATRICOPEPTIDE REPEAT-CONTAINING PROTEIN"/>
    <property type="match status" value="1"/>
</dbReference>
<gene>
    <name evidence="5" type="primary">LOC109506469</name>
</gene>
<accession>A0A8N4F9P5</accession>
<dbReference type="RefSeq" id="XP_029123305.1">
    <property type="nucleotide sequence ID" value="XM_029267472.1"/>
</dbReference>
<organism evidence="4 5">
    <name type="scientific">Elaeis guineensis var. tenera</name>
    <name type="common">Oil palm</name>
    <dbReference type="NCBI Taxonomy" id="51953"/>
    <lineage>
        <taxon>Eukaryota</taxon>
        <taxon>Viridiplantae</taxon>
        <taxon>Streptophyta</taxon>
        <taxon>Embryophyta</taxon>
        <taxon>Tracheophyta</taxon>
        <taxon>Spermatophyta</taxon>
        <taxon>Magnoliopsida</taxon>
        <taxon>Liliopsida</taxon>
        <taxon>Arecaceae</taxon>
        <taxon>Arecoideae</taxon>
        <taxon>Cocoseae</taxon>
        <taxon>Elaeidinae</taxon>
        <taxon>Elaeis</taxon>
    </lineage>
</organism>
<dbReference type="Pfam" id="PF13041">
    <property type="entry name" value="PPR_2"/>
    <property type="match status" value="1"/>
</dbReference>
<evidence type="ECO:0000256" key="1">
    <source>
        <dbReference type="ARBA" id="ARBA00022737"/>
    </source>
</evidence>
<dbReference type="OrthoDB" id="185373at2759"/>
<name>A0A8N4F9P5_ELAGV</name>
<feature type="compositionally biased region" description="Low complexity" evidence="3">
    <location>
        <begin position="26"/>
        <end position="45"/>
    </location>
</feature>
<protein>
    <submittedName>
        <fullName evidence="5">Pentatricopeptide repeat-containing protein At4g18840-like</fullName>
    </submittedName>
</protein>
<dbReference type="InterPro" id="IPR002885">
    <property type="entry name" value="PPR_rpt"/>
</dbReference>